<reference evidence="3" key="1">
    <citation type="journal article" date="2019" name="Int. J. Syst. Evol. Microbiol.">
        <title>The Global Catalogue of Microorganisms (GCM) 10K type strain sequencing project: providing services to taxonomists for standard genome sequencing and annotation.</title>
        <authorList>
            <consortium name="The Broad Institute Genomics Platform"/>
            <consortium name="The Broad Institute Genome Sequencing Center for Infectious Disease"/>
            <person name="Wu L."/>
            <person name="Ma J."/>
        </authorList>
    </citation>
    <scope>NUCLEOTIDE SEQUENCE [LARGE SCALE GENOMIC DNA]</scope>
    <source>
        <strain evidence="3">JCM 19635</strain>
    </source>
</reference>
<dbReference type="EMBL" id="JBHTEK010000001">
    <property type="protein sequence ID" value="MFC7666720.1"/>
    <property type="molecule type" value="Genomic_DNA"/>
</dbReference>
<comment type="caution">
    <text evidence="2">The sequence shown here is derived from an EMBL/GenBank/DDBJ whole genome shotgun (WGS) entry which is preliminary data.</text>
</comment>
<dbReference type="RefSeq" id="WP_380200663.1">
    <property type="nucleotide sequence ID" value="NZ_JBHTEK010000001.1"/>
</dbReference>
<accession>A0ABW2U0A2</accession>
<sequence>MPGPGPLKTLREQERDHILAALHRTGGRVSGAQGAALLLDINPKTLEARMKKLGIRRTVMG</sequence>
<proteinExistence type="predicted"/>
<organism evidence="2 3">
    <name type="scientific">Hymenobacter humi</name>
    <dbReference type="NCBI Taxonomy" id="1411620"/>
    <lineage>
        <taxon>Bacteria</taxon>
        <taxon>Pseudomonadati</taxon>
        <taxon>Bacteroidota</taxon>
        <taxon>Cytophagia</taxon>
        <taxon>Cytophagales</taxon>
        <taxon>Hymenobacteraceae</taxon>
        <taxon>Hymenobacter</taxon>
    </lineage>
</organism>
<evidence type="ECO:0000259" key="1">
    <source>
        <dbReference type="Pfam" id="PF02954"/>
    </source>
</evidence>
<keyword evidence="3" id="KW-1185">Reference proteome</keyword>
<protein>
    <submittedName>
        <fullName evidence="2">Helix-turn-helix domain-containing protein</fullName>
    </submittedName>
</protein>
<feature type="domain" description="DNA binding HTH" evidence="1">
    <location>
        <begin position="9"/>
        <end position="53"/>
    </location>
</feature>
<dbReference type="Proteomes" id="UP001596513">
    <property type="component" value="Unassembled WGS sequence"/>
</dbReference>
<dbReference type="PRINTS" id="PR01590">
    <property type="entry name" value="HTHFIS"/>
</dbReference>
<dbReference type="InterPro" id="IPR002197">
    <property type="entry name" value="HTH_Fis"/>
</dbReference>
<evidence type="ECO:0000313" key="3">
    <source>
        <dbReference type="Proteomes" id="UP001596513"/>
    </source>
</evidence>
<name>A0ABW2U0A2_9BACT</name>
<evidence type="ECO:0000313" key="2">
    <source>
        <dbReference type="EMBL" id="MFC7666720.1"/>
    </source>
</evidence>
<dbReference type="Pfam" id="PF02954">
    <property type="entry name" value="HTH_8"/>
    <property type="match status" value="1"/>
</dbReference>
<dbReference type="Gene3D" id="1.10.10.60">
    <property type="entry name" value="Homeodomain-like"/>
    <property type="match status" value="1"/>
</dbReference>
<dbReference type="SUPFAM" id="SSF46689">
    <property type="entry name" value="Homeodomain-like"/>
    <property type="match status" value="1"/>
</dbReference>
<dbReference type="InterPro" id="IPR009057">
    <property type="entry name" value="Homeodomain-like_sf"/>
</dbReference>
<gene>
    <name evidence="2" type="ORF">ACFQT0_04265</name>
</gene>